<keyword evidence="4" id="KW-1185">Reference proteome</keyword>
<name>A0A8H5FAY9_9AGAR</name>
<dbReference type="PANTHER" id="PTHR10039:SF14">
    <property type="entry name" value="NACHT DOMAIN-CONTAINING PROTEIN"/>
    <property type="match status" value="1"/>
</dbReference>
<feature type="domain" description="NACHT" evidence="2">
    <location>
        <begin position="115"/>
        <end position="244"/>
    </location>
</feature>
<reference evidence="3 4" key="1">
    <citation type="journal article" date="2020" name="ISME J.">
        <title>Uncovering the hidden diversity of litter-decomposition mechanisms in mushroom-forming fungi.</title>
        <authorList>
            <person name="Floudas D."/>
            <person name="Bentzer J."/>
            <person name="Ahren D."/>
            <person name="Johansson T."/>
            <person name="Persson P."/>
            <person name="Tunlid A."/>
        </authorList>
    </citation>
    <scope>NUCLEOTIDE SEQUENCE [LARGE SCALE GENOMIC DNA]</scope>
    <source>
        <strain evidence="3 4">CBS 101986</strain>
    </source>
</reference>
<keyword evidence="1" id="KW-0677">Repeat</keyword>
<dbReference type="InterPro" id="IPR007111">
    <property type="entry name" value="NACHT_NTPase"/>
</dbReference>
<evidence type="ECO:0000256" key="1">
    <source>
        <dbReference type="ARBA" id="ARBA00022737"/>
    </source>
</evidence>
<dbReference type="SUPFAM" id="SSF52540">
    <property type="entry name" value="P-loop containing nucleoside triphosphate hydrolases"/>
    <property type="match status" value="1"/>
</dbReference>
<evidence type="ECO:0000313" key="3">
    <source>
        <dbReference type="EMBL" id="KAF5329728.1"/>
    </source>
</evidence>
<organism evidence="3 4">
    <name type="scientific">Psilocybe cf. subviscida</name>
    <dbReference type="NCBI Taxonomy" id="2480587"/>
    <lineage>
        <taxon>Eukaryota</taxon>
        <taxon>Fungi</taxon>
        <taxon>Dikarya</taxon>
        <taxon>Basidiomycota</taxon>
        <taxon>Agaricomycotina</taxon>
        <taxon>Agaricomycetes</taxon>
        <taxon>Agaricomycetidae</taxon>
        <taxon>Agaricales</taxon>
        <taxon>Agaricineae</taxon>
        <taxon>Strophariaceae</taxon>
        <taxon>Psilocybe</taxon>
    </lineage>
</organism>
<proteinExistence type="predicted"/>
<dbReference type="EMBL" id="JAACJJ010000002">
    <property type="protein sequence ID" value="KAF5329728.1"/>
    <property type="molecule type" value="Genomic_DNA"/>
</dbReference>
<dbReference type="AlphaFoldDB" id="A0A8H5FAY9"/>
<evidence type="ECO:0000259" key="2">
    <source>
        <dbReference type="PROSITE" id="PS50837"/>
    </source>
</evidence>
<dbReference type="PROSITE" id="PS50837">
    <property type="entry name" value="NACHT"/>
    <property type="match status" value="1"/>
</dbReference>
<dbReference type="OrthoDB" id="5106486at2759"/>
<dbReference type="InterPro" id="IPR056884">
    <property type="entry name" value="NPHP3-like_N"/>
</dbReference>
<protein>
    <recommendedName>
        <fullName evidence="2">NACHT domain-containing protein</fullName>
    </recommendedName>
</protein>
<accession>A0A8H5FAY9</accession>
<dbReference type="CDD" id="cd00009">
    <property type="entry name" value="AAA"/>
    <property type="match status" value="1"/>
</dbReference>
<dbReference type="Proteomes" id="UP000567179">
    <property type="component" value="Unassembled WGS sequence"/>
</dbReference>
<gene>
    <name evidence="3" type="ORF">D9619_009482</name>
</gene>
<comment type="caution">
    <text evidence="3">The sequence shown here is derived from an EMBL/GenBank/DDBJ whole genome shotgun (WGS) entry which is preliminary data.</text>
</comment>
<dbReference type="Gene3D" id="3.40.50.300">
    <property type="entry name" value="P-loop containing nucleotide triphosphate hydrolases"/>
    <property type="match status" value="1"/>
</dbReference>
<sequence length="629" mass="70850">METLSNNSGRYLNASNAVEQTLAQPTGSSTVAKSVSVLNRARNTHIKHSLFSINNNTTNQISGSQLEILYKSVAPNAILNSGGRADEVRCHPGTREEVIDVVEKSMDAPHFNNPRILWLSGPAGAGKTAIMQTIAERCKDRGVPHANFFFFRPDGSRNTAAALVATVIHQFIQLYPPVGDIVAAAVGSNPLIFQMDVQEQFEKLMHLPFTVSKISRSIHRPVVLLIDGLDECDSERKTAQRQVLQAIDNLLSRNDVSYRVVIASRVEPQIAMAFKQLQSRVDSIFLDEQYFPERDIRLFVTSEFEKIKSTHYLAHTLGARWPLVSDIEGVVTKSSGQFIYAATVMRFIAYSSSSPILSLQKVQGILPPAKNSPFAHLDAVYAYILQQVDNEEAVKAILASKLLVAELNIIKTCLEEYRPKYSGVMIDSCISELTPIVETRDGRLLFFHASFTDFLQEKSRAGRFHIDLEAFCVMIFPKLWKTVPGWLGPIRVDNVGEELTSRITRTCMDIRSFAILALQRVQRPNSKITATLLEADLSEFDHFELRSRVKDFVKDIQRLYAPHDPQSFIQIMRVWTSGNSKLAELFPQYLEAPEAQPVFRVPDWSAQVPRWTSNLYTEQGHEMVYEKFV</sequence>
<dbReference type="PANTHER" id="PTHR10039">
    <property type="entry name" value="AMELOGENIN"/>
    <property type="match status" value="1"/>
</dbReference>
<dbReference type="Pfam" id="PF24883">
    <property type="entry name" value="NPHP3_N"/>
    <property type="match status" value="1"/>
</dbReference>
<evidence type="ECO:0000313" key="4">
    <source>
        <dbReference type="Proteomes" id="UP000567179"/>
    </source>
</evidence>
<dbReference type="InterPro" id="IPR027417">
    <property type="entry name" value="P-loop_NTPase"/>
</dbReference>